<reference evidence="2" key="1">
    <citation type="submission" date="2021-04" db="EMBL/GenBank/DDBJ databases">
        <authorList>
            <person name="Rodrigo-Torres L."/>
            <person name="Arahal R. D."/>
            <person name="Lucena T."/>
        </authorList>
    </citation>
    <scope>NUCLEOTIDE SEQUENCE</scope>
    <source>
        <strain evidence="2">CECT 9275</strain>
    </source>
</reference>
<dbReference type="Proteomes" id="UP000680038">
    <property type="component" value="Unassembled WGS sequence"/>
</dbReference>
<dbReference type="EMBL" id="CAJRAF010000001">
    <property type="protein sequence ID" value="CAG4990170.1"/>
    <property type="molecule type" value="Genomic_DNA"/>
</dbReference>
<feature type="transmembrane region" description="Helical" evidence="1">
    <location>
        <begin position="47"/>
        <end position="64"/>
    </location>
</feature>
<name>A0A916N2I0_9BACT</name>
<keyword evidence="1" id="KW-0812">Transmembrane</keyword>
<accession>A0A916N2I0</accession>
<protein>
    <recommendedName>
        <fullName evidence="4">DUF4199 domain-containing protein</fullName>
    </recommendedName>
</protein>
<keyword evidence="3" id="KW-1185">Reference proteome</keyword>
<evidence type="ECO:0008006" key="4">
    <source>
        <dbReference type="Google" id="ProtNLM"/>
    </source>
</evidence>
<dbReference type="RefSeq" id="WP_215237230.1">
    <property type="nucleotide sequence ID" value="NZ_CAJRAF010000001.1"/>
</dbReference>
<keyword evidence="1" id="KW-1133">Transmembrane helix</keyword>
<gene>
    <name evidence="2" type="ORF">DYBT9275_00468</name>
</gene>
<feature type="transmembrane region" description="Helical" evidence="1">
    <location>
        <begin position="76"/>
        <end position="101"/>
    </location>
</feature>
<dbReference type="AlphaFoldDB" id="A0A916N2I0"/>
<dbReference type="InterPro" id="IPR025250">
    <property type="entry name" value="DUF4199"/>
</dbReference>
<keyword evidence="1" id="KW-0472">Membrane</keyword>
<evidence type="ECO:0000313" key="3">
    <source>
        <dbReference type="Proteomes" id="UP000680038"/>
    </source>
</evidence>
<feature type="transmembrane region" description="Helical" evidence="1">
    <location>
        <begin position="12"/>
        <end position="41"/>
    </location>
</feature>
<comment type="caution">
    <text evidence="2">The sequence shown here is derived from an EMBL/GenBank/DDBJ whole genome shotgun (WGS) entry which is preliminary data.</text>
</comment>
<sequence length="186" mass="21193">MKSIIAYFNKPILKLPLIFGLITGVLVFAFFIGLYLIGIVPLGNNKVLDFGIHLIMMAGACWYYRKHIGDGFLHLWEALTICYVVNTVAAFIAGWLIYFFVTYIDPVVFTKYLAEMATLLEHGKAELVKNIGLPEYNKMFSEIQSMQRSEIITDEISKKTVMGIIPILIISLIFRKQNYGVFHNKS</sequence>
<proteinExistence type="predicted"/>
<dbReference type="Pfam" id="PF13858">
    <property type="entry name" value="DUF4199"/>
    <property type="match status" value="1"/>
</dbReference>
<organism evidence="2 3">
    <name type="scientific">Dyadobacter helix</name>
    <dbReference type="NCBI Taxonomy" id="2822344"/>
    <lineage>
        <taxon>Bacteria</taxon>
        <taxon>Pseudomonadati</taxon>
        <taxon>Bacteroidota</taxon>
        <taxon>Cytophagia</taxon>
        <taxon>Cytophagales</taxon>
        <taxon>Spirosomataceae</taxon>
        <taxon>Dyadobacter</taxon>
    </lineage>
</organism>
<evidence type="ECO:0000256" key="1">
    <source>
        <dbReference type="SAM" id="Phobius"/>
    </source>
</evidence>
<evidence type="ECO:0000313" key="2">
    <source>
        <dbReference type="EMBL" id="CAG4990170.1"/>
    </source>
</evidence>